<dbReference type="EMBL" id="BK015536">
    <property type="protein sequence ID" value="DAE11756.1"/>
    <property type="molecule type" value="Genomic_DNA"/>
</dbReference>
<sequence length="43" mass="4637">MMPGVPDMSKASAQRRGAAPIGCFQHPAFSIGENAFVNLEKFQ</sequence>
<reference evidence="1" key="1">
    <citation type="journal article" date="2021" name="Proc. Natl. Acad. Sci. U.S.A.">
        <title>A Catalog of Tens of Thousands of Viruses from Human Metagenomes Reveals Hidden Associations with Chronic Diseases.</title>
        <authorList>
            <person name="Tisza M.J."/>
            <person name="Buck C.B."/>
        </authorList>
    </citation>
    <scope>NUCLEOTIDE SEQUENCE</scope>
    <source>
        <strain evidence="1">CtIlO27</strain>
    </source>
</reference>
<proteinExistence type="predicted"/>
<accession>A0A8S5PZR1</accession>
<organism evidence="1">
    <name type="scientific">Podoviridae sp. ctIlO27</name>
    <dbReference type="NCBI Taxonomy" id="2825238"/>
    <lineage>
        <taxon>Viruses</taxon>
        <taxon>Duplodnaviria</taxon>
        <taxon>Heunggongvirae</taxon>
        <taxon>Uroviricota</taxon>
        <taxon>Caudoviricetes</taxon>
    </lineage>
</organism>
<protein>
    <submittedName>
        <fullName evidence="1">Uncharacterized protein</fullName>
    </submittedName>
</protein>
<evidence type="ECO:0000313" key="1">
    <source>
        <dbReference type="EMBL" id="DAE11756.1"/>
    </source>
</evidence>
<name>A0A8S5PZR1_9CAUD</name>